<dbReference type="Pfam" id="PF13602">
    <property type="entry name" value="ADH_zinc_N_2"/>
    <property type="match status" value="1"/>
</dbReference>
<dbReference type="Proteomes" id="UP000290365">
    <property type="component" value="Chromosome"/>
</dbReference>
<keyword evidence="2" id="KW-0560">Oxidoreductase</keyword>
<dbReference type="Pfam" id="PF08240">
    <property type="entry name" value="ADH_N"/>
    <property type="match status" value="1"/>
</dbReference>
<evidence type="ECO:0000313" key="5">
    <source>
        <dbReference type="Proteomes" id="UP000290365"/>
    </source>
</evidence>
<dbReference type="GO" id="GO:0070402">
    <property type="term" value="F:NADPH binding"/>
    <property type="evidence" value="ECO:0007669"/>
    <property type="project" value="TreeGrafter"/>
</dbReference>
<dbReference type="PANTHER" id="PTHR48106">
    <property type="entry name" value="QUINONE OXIDOREDUCTASE PIG3-RELATED"/>
    <property type="match status" value="1"/>
</dbReference>
<protein>
    <submittedName>
        <fullName evidence="4">NADP-dependent oxidoreductase</fullName>
    </submittedName>
</protein>
<dbReference type="Gene3D" id="3.90.180.10">
    <property type="entry name" value="Medium-chain alcohol dehydrogenases, catalytic domain"/>
    <property type="match status" value="1"/>
</dbReference>
<dbReference type="KEGG" id="kbs:EPA93_00900"/>
<name>A0A4P6JI42_KTERU</name>
<dbReference type="Gene3D" id="3.40.50.720">
    <property type="entry name" value="NAD(P)-binding Rossmann-like Domain"/>
    <property type="match status" value="1"/>
</dbReference>
<dbReference type="OrthoDB" id="9792162at2"/>
<dbReference type="InterPro" id="IPR013154">
    <property type="entry name" value="ADH-like_N"/>
</dbReference>
<keyword evidence="1" id="KW-0521">NADP</keyword>
<dbReference type="SUPFAM" id="SSF50129">
    <property type="entry name" value="GroES-like"/>
    <property type="match status" value="1"/>
</dbReference>
<dbReference type="InterPro" id="IPR036291">
    <property type="entry name" value="NAD(P)-bd_dom_sf"/>
</dbReference>
<reference evidence="4 5" key="1">
    <citation type="submission" date="2019-01" db="EMBL/GenBank/DDBJ databases">
        <title>Ktedonosporobacter rubrisoli SCAWS-G2.</title>
        <authorList>
            <person name="Huang Y."/>
            <person name="Yan B."/>
        </authorList>
    </citation>
    <scope>NUCLEOTIDE SEQUENCE [LARGE SCALE GENOMIC DNA]</scope>
    <source>
        <strain evidence="4 5">SCAWS-G2</strain>
    </source>
</reference>
<evidence type="ECO:0000259" key="3">
    <source>
        <dbReference type="SMART" id="SM00829"/>
    </source>
</evidence>
<dbReference type="CDD" id="cd05289">
    <property type="entry name" value="MDR_like_2"/>
    <property type="match status" value="1"/>
</dbReference>
<accession>A0A4P6JI42</accession>
<organism evidence="4 5">
    <name type="scientific">Ktedonosporobacter rubrisoli</name>
    <dbReference type="NCBI Taxonomy" id="2509675"/>
    <lineage>
        <taxon>Bacteria</taxon>
        <taxon>Bacillati</taxon>
        <taxon>Chloroflexota</taxon>
        <taxon>Ktedonobacteria</taxon>
        <taxon>Ktedonobacterales</taxon>
        <taxon>Ktedonosporobacteraceae</taxon>
        <taxon>Ktedonosporobacter</taxon>
    </lineage>
</organism>
<dbReference type="RefSeq" id="WP_129885222.1">
    <property type="nucleotide sequence ID" value="NZ_CP035758.1"/>
</dbReference>
<keyword evidence="5" id="KW-1185">Reference proteome</keyword>
<dbReference type="InterPro" id="IPR020843">
    <property type="entry name" value="ER"/>
</dbReference>
<evidence type="ECO:0000256" key="2">
    <source>
        <dbReference type="ARBA" id="ARBA00023002"/>
    </source>
</evidence>
<dbReference type="SMART" id="SM00829">
    <property type="entry name" value="PKS_ER"/>
    <property type="match status" value="1"/>
</dbReference>
<proteinExistence type="predicted"/>
<dbReference type="AlphaFoldDB" id="A0A4P6JI42"/>
<sequence length="308" mass="32236">MKAIVLHEYGPASILTYEDVEDPKPAEGEVLVRVSATSINPADWMIRSGAVKDILPVEFPYILGCDLAGTICEIGKGVTGFEPGDRVMAVALHTYAELCVVNTAELVKIPAGLEMTTAAALPLVNVTGDSLIRLGTNVQPGQTVLITGALGSVGRSAVFAASQIGARVIAGVRGKRLDAARQLPGVEEAIAIDDDAEIDKLAPLDCVADIVGGELADKLLARVKEGGTFACFPKRNPQNAALYPTVHITTIFGQVADTTRAAQILHYAEAVRDGKLTIPIERIMPLAAAAEAQKIAEKGGVAKIILAV</sequence>
<feature type="domain" description="Enoyl reductase (ER)" evidence="3">
    <location>
        <begin position="10"/>
        <end position="306"/>
    </location>
</feature>
<gene>
    <name evidence="4" type="ORF">EPA93_00900</name>
</gene>
<dbReference type="InterPro" id="IPR011032">
    <property type="entry name" value="GroES-like_sf"/>
</dbReference>
<evidence type="ECO:0000313" key="4">
    <source>
        <dbReference type="EMBL" id="QBD74623.1"/>
    </source>
</evidence>
<evidence type="ECO:0000256" key="1">
    <source>
        <dbReference type="ARBA" id="ARBA00022857"/>
    </source>
</evidence>
<dbReference type="GO" id="GO:0016651">
    <property type="term" value="F:oxidoreductase activity, acting on NAD(P)H"/>
    <property type="evidence" value="ECO:0007669"/>
    <property type="project" value="TreeGrafter"/>
</dbReference>
<dbReference type="SUPFAM" id="SSF51735">
    <property type="entry name" value="NAD(P)-binding Rossmann-fold domains"/>
    <property type="match status" value="1"/>
</dbReference>
<dbReference type="EMBL" id="CP035758">
    <property type="protein sequence ID" value="QBD74623.1"/>
    <property type="molecule type" value="Genomic_DNA"/>
</dbReference>